<dbReference type="RefSeq" id="WP_161081886.1">
    <property type="nucleotide sequence ID" value="NZ_WWCX01000001.1"/>
</dbReference>
<reference evidence="1" key="1">
    <citation type="submission" date="2019-12" db="EMBL/GenBank/DDBJ databases">
        <title>Novel species isolated from a subtropical stream in China.</title>
        <authorList>
            <person name="Lu H."/>
        </authorList>
    </citation>
    <scope>NUCLEOTIDE SEQUENCE [LARGE SCALE GENOMIC DNA]</scope>
    <source>
        <strain evidence="1">FT81W</strain>
    </source>
</reference>
<dbReference type="EMBL" id="WWCX01000001">
    <property type="protein sequence ID" value="MYM92626.1"/>
    <property type="molecule type" value="Genomic_DNA"/>
</dbReference>
<protein>
    <submittedName>
        <fullName evidence="1">Uncharacterized protein</fullName>
    </submittedName>
</protein>
<organism evidence="1 2">
    <name type="scientific">Duganella vulcania</name>
    <dbReference type="NCBI Taxonomy" id="2692166"/>
    <lineage>
        <taxon>Bacteria</taxon>
        <taxon>Pseudomonadati</taxon>
        <taxon>Pseudomonadota</taxon>
        <taxon>Betaproteobacteria</taxon>
        <taxon>Burkholderiales</taxon>
        <taxon>Oxalobacteraceae</taxon>
        <taxon>Telluria group</taxon>
        <taxon>Duganella</taxon>
    </lineage>
</organism>
<name>A0A845GH62_9BURK</name>
<accession>A0A845GH62</accession>
<comment type="caution">
    <text evidence="1">The sequence shown here is derived from an EMBL/GenBank/DDBJ whole genome shotgun (WGS) entry which is preliminary data.</text>
</comment>
<sequence>MANAFKQAQDEQKRATLLAQCKALIAQGKVGKQRAITTYAKSAGVSQAQAEAALGLR</sequence>
<proteinExistence type="predicted"/>
<evidence type="ECO:0000313" key="2">
    <source>
        <dbReference type="Proteomes" id="UP000447355"/>
    </source>
</evidence>
<dbReference type="Proteomes" id="UP000447355">
    <property type="component" value="Unassembled WGS sequence"/>
</dbReference>
<dbReference type="AlphaFoldDB" id="A0A845GH62"/>
<gene>
    <name evidence="1" type="ORF">GTP90_01980</name>
</gene>
<evidence type="ECO:0000313" key="1">
    <source>
        <dbReference type="EMBL" id="MYM92626.1"/>
    </source>
</evidence>